<dbReference type="Gene3D" id="2.30.110.10">
    <property type="entry name" value="Electron Transport, Fmn-binding Protein, Chain A"/>
    <property type="match status" value="1"/>
</dbReference>
<name>A0A0S8K1F5_UNCW3</name>
<proteinExistence type="predicted"/>
<dbReference type="Proteomes" id="UP000050975">
    <property type="component" value="Unassembled WGS sequence"/>
</dbReference>
<evidence type="ECO:0000313" key="3">
    <source>
        <dbReference type="Proteomes" id="UP000050975"/>
    </source>
</evidence>
<dbReference type="PANTHER" id="PTHR34818:SF1">
    <property type="entry name" value="PROTEIN BLI-3"/>
    <property type="match status" value="1"/>
</dbReference>
<organism evidence="2 3">
    <name type="scientific">candidate division WOR_3 bacterium SM1_77</name>
    <dbReference type="NCBI Taxonomy" id="1703778"/>
    <lineage>
        <taxon>Bacteria</taxon>
        <taxon>Bacteria division WOR-3</taxon>
    </lineage>
</organism>
<sequence>MDEKEIKKASLELLESAAAAYVTTIDHEGYPQTRCMFNLRNKRKFPKLVEIFENHTDDFMVLFTTNTSSSKISQIKKNPAVCAYYCKPDEFHGLMLSGNVEIVDDHRVREQIWHEGWERYYATGPNDPDHTVLRFLPTKAKGWYKGQAFKFEFTSTKRE</sequence>
<dbReference type="AlphaFoldDB" id="A0A0S8K1F5"/>
<dbReference type="SUPFAM" id="SSF50475">
    <property type="entry name" value="FMN-binding split barrel"/>
    <property type="match status" value="1"/>
</dbReference>
<feature type="domain" description="Pyridoxamine 5'-phosphate oxidase N-terminal" evidence="1">
    <location>
        <begin position="7"/>
        <end position="143"/>
    </location>
</feature>
<dbReference type="PANTHER" id="PTHR34818">
    <property type="entry name" value="PROTEIN BLI-3"/>
    <property type="match status" value="1"/>
</dbReference>
<comment type="caution">
    <text evidence="2">The sequence shown here is derived from an EMBL/GenBank/DDBJ whole genome shotgun (WGS) entry which is preliminary data.</text>
</comment>
<dbReference type="InterPro" id="IPR052917">
    <property type="entry name" value="Stress-Dev_Protein"/>
</dbReference>
<gene>
    <name evidence="2" type="ORF">AMJ74_01810</name>
</gene>
<dbReference type="EMBL" id="LJVE01000019">
    <property type="protein sequence ID" value="KPL15260.1"/>
    <property type="molecule type" value="Genomic_DNA"/>
</dbReference>
<evidence type="ECO:0000259" key="1">
    <source>
        <dbReference type="Pfam" id="PF01243"/>
    </source>
</evidence>
<protein>
    <recommendedName>
        <fullName evidence="1">Pyridoxamine 5'-phosphate oxidase N-terminal domain-containing protein</fullName>
    </recommendedName>
</protein>
<accession>A0A0S8K1F5</accession>
<dbReference type="InterPro" id="IPR011576">
    <property type="entry name" value="Pyridox_Oxase_N"/>
</dbReference>
<dbReference type="InterPro" id="IPR012349">
    <property type="entry name" value="Split_barrel_FMN-bd"/>
</dbReference>
<reference evidence="2 3" key="1">
    <citation type="journal article" date="2015" name="Microbiome">
        <title>Genomic resolution of linkages in carbon, nitrogen, and sulfur cycling among widespread estuary sediment bacteria.</title>
        <authorList>
            <person name="Baker B.J."/>
            <person name="Lazar C.S."/>
            <person name="Teske A.P."/>
            <person name="Dick G.J."/>
        </authorList>
    </citation>
    <scope>NUCLEOTIDE SEQUENCE [LARGE SCALE GENOMIC DNA]</scope>
    <source>
        <strain evidence="2">SM1_77</strain>
    </source>
</reference>
<evidence type="ECO:0000313" key="2">
    <source>
        <dbReference type="EMBL" id="KPL15260.1"/>
    </source>
</evidence>
<dbReference type="Pfam" id="PF01243">
    <property type="entry name" value="PNPOx_N"/>
    <property type="match status" value="1"/>
</dbReference>